<dbReference type="AlphaFoldDB" id="K1Z3L0"/>
<reference evidence="1" key="1">
    <citation type="journal article" date="2012" name="Science">
        <title>Fermentation, hydrogen, and sulfur metabolism in multiple uncultivated bacterial phyla.</title>
        <authorList>
            <person name="Wrighton K.C."/>
            <person name="Thomas B.C."/>
            <person name="Sharon I."/>
            <person name="Miller C.S."/>
            <person name="Castelle C.J."/>
            <person name="VerBerkmoes N.C."/>
            <person name="Wilkins M.J."/>
            <person name="Hettich R.L."/>
            <person name="Lipton M.S."/>
            <person name="Williams K.H."/>
            <person name="Long P.E."/>
            <person name="Banfield J.F."/>
        </authorList>
    </citation>
    <scope>NUCLEOTIDE SEQUENCE [LARGE SCALE GENOMIC DNA]</scope>
</reference>
<organism evidence="1">
    <name type="scientific">uncultured bacterium</name>
    <name type="common">gcode 4</name>
    <dbReference type="NCBI Taxonomy" id="1234023"/>
    <lineage>
        <taxon>Bacteria</taxon>
        <taxon>environmental samples</taxon>
    </lineage>
</organism>
<comment type="caution">
    <text evidence="1">The sequence shown here is derived from an EMBL/GenBank/DDBJ whole genome shotgun (WGS) entry which is preliminary data.</text>
</comment>
<accession>K1Z3L0</accession>
<protein>
    <submittedName>
        <fullName evidence="1">Uncharacterized protein</fullName>
    </submittedName>
</protein>
<gene>
    <name evidence="1" type="ORF">ACD_71C00233G0004</name>
</gene>
<dbReference type="EMBL" id="AMFJ01028964">
    <property type="protein sequence ID" value="EKD44117.1"/>
    <property type="molecule type" value="Genomic_DNA"/>
</dbReference>
<proteinExistence type="predicted"/>
<name>K1Z3L0_9BACT</name>
<sequence length="249" mass="27071">MTTDKCEAVKDAGKKRKMTGNVDIEGDNRENVTLSAGNVDISGSNFSNLVVNAGNLDISSDNQGVITFWAGNIEVWWVNKTGSHICVVSWGVEVWSNQGVITVKTGTLKIGNFLSVSAGNRNSSTVISYESNSVSVNGNNVSISGSGTVCVNGECVTMDDVREAKKKKSKKDGSGSINPEFSINDELRFDLVASRLEYKGSRYLLEVGSDKKLGDYVFRKTPANTVEVFYKRQKITYSQQEGARVEAIK</sequence>
<evidence type="ECO:0000313" key="1">
    <source>
        <dbReference type="EMBL" id="EKD44117.1"/>
    </source>
</evidence>